<dbReference type="InterPro" id="IPR052543">
    <property type="entry name" value="HTH_Metal-responsive_Reg"/>
</dbReference>
<feature type="domain" description="HTH arsR-type" evidence="2">
    <location>
        <begin position="21"/>
        <end position="115"/>
    </location>
</feature>
<evidence type="ECO:0000259" key="2">
    <source>
        <dbReference type="PROSITE" id="PS50987"/>
    </source>
</evidence>
<dbReference type="SUPFAM" id="SSF46785">
    <property type="entry name" value="Winged helix' DNA-binding domain"/>
    <property type="match status" value="1"/>
</dbReference>
<reference evidence="3 4" key="1">
    <citation type="submission" date="2020-07" db="EMBL/GenBank/DDBJ databases">
        <title>Sequencing the genomes of 1000 actinobacteria strains.</title>
        <authorList>
            <person name="Klenk H.-P."/>
        </authorList>
    </citation>
    <scope>NUCLEOTIDE SEQUENCE [LARGE SCALE GENOMIC DNA]</scope>
    <source>
        <strain evidence="3 4">DSM 18448</strain>
    </source>
</reference>
<dbReference type="GO" id="GO:0003700">
    <property type="term" value="F:DNA-binding transcription factor activity"/>
    <property type="evidence" value="ECO:0007669"/>
    <property type="project" value="InterPro"/>
</dbReference>
<dbReference type="GO" id="GO:0003677">
    <property type="term" value="F:DNA binding"/>
    <property type="evidence" value="ECO:0007669"/>
    <property type="project" value="UniProtKB-KW"/>
</dbReference>
<sequence>MLYLDWVLTPPPEPPRPQAPIGPADVEAMSRLGRAIADPTRCRILLALAAGPAYPAQLADVLELTRPNVSNHLTFLRGSGLVAATPEGRQVRYDLASPHLAHALWEFLAVVAEDADQAACAETGVRDRTDVRDHTGEQAPAFARSARPHESLPASGHEPARTQESGQVRAHRRPARPDRPDRLGRRGQHAEGGG</sequence>
<evidence type="ECO:0000256" key="1">
    <source>
        <dbReference type="SAM" id="MobiDB-lite"/>
    </source>
</evidence>
<proteinExistence type="predicted"/>
<name>A0A852ZE23_9ACTN</name>
<dbReference type="PANTHER" id="PTHR39168">
    <property type="entry name" value="TRANSCRIPTIONAL REGULATOR-RELATED"/>
    <property type="match status" value="1"/>
</dbReference>
<dbReference type="GO" id="GO:0032791">
    <property type="term" value="F:lead ion binding"/>
    <property type="evidence" value="ECO:0007669"/>
    <property type="project" value="TreeGrafter"/>
</dbReference>
<dbReference type="GO" id="GO:0046686">
    <property type="term" value="P:response to cadmium ion"/>
    <property type="evidence" value="ECO:0007669"/>
    <property type="project" value="TreeGrafter"/>
</dbReference>
<dbReference type="InterPro" id="IPR001845">
    <property type="entry name" value="HTH_ArsR_DNA-bd_dom"/>
</dbReference>
<keyword evidence="3" id="KW-0238">DNA-binding</keyword>
<organism evidence="3 4">
    <name type="scientific">Actinopolymorpha rutila</name>
    <dbReference type="NCBI Taxonomy" id="446787"/>
    <lineage>
        <taxon>Bacteria</taxon>
        <taxon>Bacillati</taxon>
        <taxon>Actinomycetota</taxon>
        <taxon>Actinomycetes</taxon>
        <taxon>Propionibacteriales</taxon>
        <taxon>Actinopolymorphaceae</taxon>
        <taxon>Actinopolymorpha</taxon>
    </lineage>
</organism>
<dbReference type="GO" id="GO:0010288">
    <property type="term" value="P:response to lead ion"/>
    <property type="evidence" value="ECO:0007669"/>
    <property type="project" value="TreeGrafter"/>
</dbReference>
<dbReference type="SMART" id="SM00418">
    <property type="entry name" value="HTH_ARSR"/>
    <property type="match status" value="1"/>
</dbReference>
<dbReference type="Gene3D" id="1.10.10.10">
    <property type="entry name" value="Winged helix-like DNA-binding domain superfamily/Winged helix DNA-binding domain"/>
    <property type="match status" value="1"/>
</dbReference>
<dbReference type="PROSITE" id="PS50987">
    <property type="entry name" value="HTH_ARSR_2"/>
    <property type="match status" value="1"/>
</dbReference>
<dbReference type="InterPro" id="IPR036390">
    <property type="entry name" value="WH_DNA-bd_sf"/>
</dbReference>
<dbReference type="CDD" id="cd00090">
    <property type="entry name" value="HTH_ARSR"/>
    <property type="match status" value="1"/>
</dbReference>
<dbReference type="PRINTS" id="PR00778">
    <property type="entry name" value="HTHARSR"/>
</dbReference>
<protein>
    <submittedName>
        <fullName evidence="3">DNA-binding transcriptional ArsR family regulator</fullName>
    </submittedName>
</protein>
<accession>A0A852ZE23</accession>
<dbReference type="InterPro" id="IPR011991">
    <property type="entry name" value="ArsR-like_HTH"/>
</dbReference>
<feature type="region of interest" description="Disordered" evidence="1">
    <location>
        <begin position="138"/>
        <end position="194"/>
    </location>
</feature>
<dbReference type="NCBIfam" id="NF033788">
    <property type="entry name" value="HTH_metalloreg"/>
    <property type="match status" value="1"/>
</dbReference>
<dbReference type="Proteomes" id="UP000579605">
    <property type="component" value="Unassembled WGS sequence"/>
</dbReference>
<dbReference type="PANTHER" id="PTHR39168:SF2">
    <property type="entry name" value="HTH-TYPE TRANSCRIPTIONAL REGULATOR CMTR"/>
    <property type="match status" value="1"/>
</dbReference>
<comment type="caution">
    <text evidence="3">The sequence shown here is derived from an EMBL/GenBank/DDBJ whole genome shotgun (WGS) entry which is preliminary data.</text>
</comment>
<dbReference type="EMBL" id="JACBZH010000001">
    <property type="protein sequence ID" value="NYH87919.1"/>
    <property type="molecule type" value="Genomic_DNA"/>
</dbReference>
<dbReference type="AlphaFoldDB" id="A0A852ZE23"/>
<evidence type="ECO:0000313" key="3">
    <source>
        <dbReference type="EMBL" id="NYH87919.1"/>
    </source>
</evidence>
<dbReference type="InterPro" id="IPR036388">
    <property type="entry name" value="WH-like_DNA-bd_sf"/>
</dbReference>
<feature type="compositionally biased region" description="Basic and acidic residues" evidence="1">
    <location>
        <begin position="175"/>
        <end position="184"/>
    </location>
</feature>
<keyword evidence="4" id="KW-1185">Reference proteome</keyword>
<dbReference type="Pfam" id="PF01022">
    <property type="entry name" value="HTH_5"/>
    <property type="match status" value="1"/>
</dbReference>
<gene>
    <name evidence="3" type="ORF">F4554_000557</name>
</gene>
<dbReference type="GO" id="GO:0097063">
    <property type="term" value="F:cadmium ion sensor activity"/>
    <property type="evidence" value="ECO:0007669"/>
    <property type="project" value="TreeGrafter"/>
</dbReference>
<evidence type="ECO:0000313" key="4">
    <source>
        <dbReference type="Proteomes" id="UP000579605"/>
    </source>
</evidence>